<dbReference type="GO" id="GO:0003676">
    <property type="term" value="F:nucleic acid binding"/>
    <property type="evidence" value="ECO:0007669"/>
    <property type="project" value="InterPro"/>
</dbReference>
<dbReference type="Gene3D" id="3.30.420.10">
    <property type="entry name" value="Ribonuclease H-like superfamily/Ribonuclease H"/>
    <property type="match status" value="1"/>
</dbReference>
<dbReference type="AlphaFoldDB" id="A0A9P8AZL7"/>
<dbReference type="Pfam" id="PF00075">
    <property type="entry name" value="RNase_H"/>
    <property type="match status" value="1"/>
</dbReference>
<reference evidence="3" key="1">
    <citation type="submission" date="2020-11" db="EMBL/GenBank/DDBJ databases">
        <title>Adaptations for nitrogen fixation in a non-lichenized fungal sporocarp promotes dispersal by wood-feeding termites.</title>
        <authorList>
            <consortium name="DOE Joint Genome Institute"/>
            <person name="Koch R.A."/>
            <person name="Yoon G."/>
            <person name="Arayal U."/>
            <person name="Lail K."/>
            <person name="Amirebrahimi M."/>
            <person name="Labutti K."/>
            <person name="Lipzen A."/>
            <person name="Riley R."/>
            <person name="Barry K."/>
            <person name="Henrissat B."/>
            <person name="Grigoriev I.V."/>
            <person name="Herr J.R."/>
            <person name="Aime M.C."/>
        </authorList>
    </citation>
    <scope>NUCLEOTIDE SEQUENCE</scope>
    <source>
        <strain evidence="3">MCA 3950</strain>
    </source>
</reference>
<feature type="region of interest" description="Disordered" evidence="1">
    <location>
        <begin position="177"/>
        <end position="211"/>
    </location>
</feature>
<dbReference type="GeneID" id="66113144"/>
<dbReference type="Proteomes" id="UP000812287">
    <property type="component" value="Unassembled WGS sequence"/>
</dbReference>
<comment type="caution">
    <text evidence="3">The sequence shown here is derived from an EMBL/GenBank/DDBJ whole genome shotgun (WGS) entry which is preliminary data.</text>
</comment>
<dbReference type="InterPro" id="IPR036397">
    <property type="entry name" value="RNaseH_sf"/>
</dbReference>
<dbReference type="RefSeq" id="XP_043045577.1">
    <property type="nucleotide sequence ID" value="XM_043190847.1"/>
</dbReference>
<dbReference type="GO" id="GO:0004523">
    <property type="term" value="F:RNA-DNA hybrid ribonuclease activity"/>
    <property type="evidence" value="ECO:0007669"/>
    <property type="project" value="InterPro"/>
</dbReference>
<feature type="domain" description="RNase H type-1" evidence="2">
    <location>
        <begin position="62"/>
        <end position="193"/>
    </location>
</feature>
<name>A0A9P8AZL7_9AGAR</name>
<evidence type="ECO:0000256" key="1">
    <source>
        <dbReference type="SAM" id="MobiDB-lite"/>
    </source>
</evidence>
<protein>
    <recommendedName>
        <fullName evidence="2">RNase H type-1 domain-containing protein</fullName>
    </recommendedName>
</protein>
<evidence type="ECO:0000259" key="2">
    <source>
        <dbReference type="Pfam" id="PF00075"/>
    </source>
</evidence>
<sequence>MLPEDYEDGPKQLDEGFEFYRRVTVDGSIVNVFQIFTEGDVCNELPDLRLGAPSGAIIHAATGGSCIDNDTPDARAGAGIFVPEENNMEIAIKVPSPMLQTIQAGEAMATKELAVRANKRAILHIDMNSKYILHRLSISLKKMKDAGFIGVPNKKILQATVASLHSRKQVMTMKWVKGHKGHHGTSKGNILAKKGPKKNRATPLTWKSPQH</sequence>
<evidence type="ECO:0000313" key="4">
    <source>
        <dbReference type="Proteomes" id="UP000812287"/>
    </source>
</evidence>
<dbReference type="EMBL" id="MU250524">
    <property type="protein sequence ID" value="KAG7452077.1"/>
    <property type="molecule type" value="Genomic_DNA"/>
</dbReference>
<accession>A0A9P8AZL7</accession>
<evidence type="ECO:0000313" key="3">
    <source>
        <dbReference type="EMBL" id="KAG7452077.1"/>
    </source>
</evidence>
<dbReference type="InterPro" id="IPR002156">
    <property type="entry name" value="RNaseH_domain"/>
</dbReference>
<dbReference type="InterPro" id="IPR012337">
    <property type="entry name" value="RNaseH-like_sf"/>
</dbReference>
<dbReference type="SUPFAM" id="SSF53098">
    <property type="entry name" value="Ribonuclease H-like"/>
    <property type="match status" value="1"/>
</dbReference>
<keyword evidence="4" id="KW-1185">Reference proteome</keyword>
<proteinExistence type="predicted"/>
<organism evidence="3 4">
    <name type="scientific">Guyanagaster necrorhizus</name>
    <dbReference type="NCBI Taxonomy" id="856835"/>
    <lineage>
        <taxon>Eukaryota</taxon>
        <taxon>Fungi</taxon>
        <taxon>Dikarya</taxon>
        <taxon>Basidiomycota</taxon>
        <taxon>Agaricomycotina</taxon>
        <taxon>Agaricomycetes</taxon>
        <taxon>Agaricomycetidae</taxon>
        <taxon>Agaricales</taxon>
        <taxon>Marasmiineae</taxon>
        <taxon>Physalacriaceae</taxon>
        <taxon>Guyanagaster</taxon>
    </lineage>
</organism>
<dbReference type="OrthoDB" id="2728078at2759"/>
<gene>
    <name evidence="3" type="ORF">BT62DRAFT_999842</name>
</gene>